<reference evidence="3 4" key="1">
    <citation type="submission" date="2016-10" db="EMBL/GenBank/DDBJ databases">
        <authorList>
            <person name="de Groot N.N."/>
        </authorList>
    </citation>
    <scope>NUCLEOTIDE SEQUENCE [LARGE SCALE GENOMIC DNA]</scope>
    <source>
        <strain evidence="3 4">DSM 25383</strain>
    </source>
</reference>
<protein>
    <submittedName>
        <fullName evidence="3">Iron complex transport system substrate-binding protein</fullName>
    </submittedName>
</protein>
<dbReference type="InterPro" id="IPR002491">
    <property type="entry name" value="ABC_transptr_periplasmic_BD"/>
</dbReference>
<feature type="chain" id="PRO_5010347111" evidence="1">
    <location>
        <begin position="19"/>
        <end position="381"/>
    </location>
</feature>
<gene>
    <name evidence="3" type="ORF">SAMN05444145_104304</name>
</gene>
<dbReference type="PANTHER" id="PTHR30535:SF34">
    <property type="entry name" value="MOLYBDATE-BINDING PROTEIN MOLA"/>
    <property type="match status" value="1"/>
</dbReference>
<dbReference type="Pfam" id="PF01497">
    <property type="entry name" value="Peripla_BP_2"/>
    <property type="match status" value="1"/>
</dbReference>
<evidence type="ECO:0000313" key="3">
    <source>
        <dbReference type="EMBL" id="SEA59428.1"/>
    </source>
</evidence>
<dbReference type="CDD" id="cd01141">
    <property type="entry name" value="TroA_d"/>
    <property type="match status" value="1"/>
</dbReference>
<dbReference type="PROSITE" id="PS50983">
    <property type="entry name" value="FE_B12_PBP"/>
    <property type="match status" value="1"/>
</dbReference>
<proteinExistence type="predicted"/>
<sequence length="381" mass="41351">MKKLLKSLLPLLAVLAAACGSQTPDLKNYTLTVYAPSHASGFEIVGAEGRQSTLLKVFNPWQGAENTETMLFIARNGEKAPAGFTGQTVEAGAKRIVCMSSTYVAMLDALGQADRVTGVSGRDYITNTYVTAHPDAVADVGFDGNVDYELLLAQRPDLVLLFGVSGASGMEPKLREMGIPFVYIGEYLEESPLGKAEWLVAVSEITDSRAKGEAVFTPIPERYNALKKRVAAASAPDPKVMINTPYAGSWFMASTESYVARLIADAGGDYIYKKNTSNRSQPIDLEEAYLLTAQADMWLNAGGASSLGELKSQYPKFAGTRCVQAGAVYNCNKRLNAAGGNDYWESGVVRPDVVLHDLIAIMHPEVLADNDRELYYYQRLE</sequence>
<dbReference type="SUPFAM" id="SSF53807">
    <property type="entry name" value="Helical backbone' metal receptor"/>
    <property type="match status" value="1"/>
</dbReference>
<dbReference type="PANTHER" id="PTHR30535">
    <property type="entry name" value="VITAMIN B12-BINDING PROTEIN"/>
    <property type="match status" value="1"/>
</dbReference>
<dbReference type="GO" id="GO:0071281">
    <property type="term" value="P:cellular response to iron ion"/>
    <property type="evidence" value="ECO:0007669"/>
    <property type="project" value="TreeGrafter"/>
</dbReference>
<evidence type="ECO:0000313" key="4">
    <source>
        <dbReference type="Proteomes" id="UP000183253"/>
    </source>
</evidence>
<dbReference type="STRING" id="1033731.SAMN05444145_104304"/>
<accession>A0A1H4CGE0</accession>
<dbReference type="PROSITE" id="PS51257">
    <property type="entry name" value="PROKAR_LIPOPROTEIN"/>
    <property type="match status" value="1"/>
</dbReference>
<dbReference type="Proteomes" id="UP000183253">
    <property type="component" value="Unassembled WGS sequence"/>
</dbReference>
<evidence type="ECO:0000259" key="2">
    <source>
        <dbReference type="PROSITE" id="PS50983"/>
    </source>
</evidence>
<name>A0A1H4CGE0_9BACT</name>
<dbReference type="EMBL" id="FNRI01000004">
    <property type="protein sequence ID" value="SEA59428.1"/>
    <property type="molecule type" value="Genomic_DNA"/>
</dbReference>
<evidence type="ECO:0000256" key="1">
    <source>
        <dbReference type="SAM" id="SignalP"/>
    </source>
</evidence>
<organism evidence="3 4">
    <name type="scientific">Alistipes timonensis JC136</name>
    <dbReference type="NCBI Taxonomy" id="1033731"/>
    <lineage>
        <taxon>Bacteria</taxon>
        <taxon>Pseudomonadati</taxon>
        <taxon>Bacteroidota</taxon>
        <taxon>Bacteroidia</taxon>
        <taxon>Bacteroidales</taxon>
        <taxon>Rikenellaceae</taxon>
        <taxon>Alistipes</taxon>
    </lineage>
</organism>
<dbReference type="InterPro" id="IPR050902">
    <property type="entry name" value="ABC_Transporter_SBP"/>
</dbReference>
<dbReference type="Gene3D" id="3.40.50.1980">
    <property type="entry name" value="Nitrogenase molybdenum iron protein domain"/>
    <property type="match status" value="2"/>
</dbReference>
<keyword evidence="4" id="KW-1185">Reference proteome</keyword>
<feature type="signal peptide" evidence="1">
    <location>
        <begin position="1"/>
        <end position="18"/>
    </location>
</feature>
<keyword evidence="1" id="KW-0732">Signal</keyword>
<dbReference type="AlphaFoldDB" id="A0A1H4CGE0"/>
<feature type="domain" description="Fe/B12 periplasmic-binding" evidence="2">
    <location>
        <begin position="95"/>
        <end position="366"/>
    </location>
</feature>